<evidence type="ECO:0000256" key="1">
    <source>
        <dbReference type="SAM" id="MobiDB-lite"/>
    </source>
</evidence>
<proteinExistence type="predicted"/>
<evidence type="ECO:0000313" key="3">
    <source>
        <dbReference type="EMBL" id="ARJ57942.1"/>
    </source>
</evidence>
<sequence length="236" mass="25825">MTTQTAGDIDVFASPARKPGVVQPDANPKPTQEASPKRKMSSYVEKVKPWHFIAVVAVVAAIWIFAPKFLHSSASIPQGQQFTAQKAQPTYEAYERSHPANPVEEPQSPPAAVSQQLDLIQVQGQMETFAKTTSELQGQVRELQAKIAVLESRPQDAAPKAKERVQVARKQPVAAASSTSKALAGYSINTVYTDQAWLQHDQKTFVVQVGDAFDGIRILRIDPVSRQVDTNLGVIR</sequence>
<keyword evidence="2" id="KW-0472">Membrane</keyword>
<feature type="transmembrane region" description="Helical" evidence="2">
    <location>
        <begin position="47"/>
        <end position="66"/>
    </location>
</feature>
<dbReference type="AlphaFoldDB" id="A0A1W6C0M3"/>
<evidence type="ECO:0000256" key="2">
    <source>
        <dbReference type="SAM" id="Phobius"/>
    </source>
</evidence>
<reference evidence="3" key="1">
    <citation type="submission" date="2016-09" db="EMBL/GenBank/DDBJ databases">
        <title>IS1411 activates the second repA gene of the plasmid pG20 in Pseudomonas fluorescens PC20.</title>
        <authorList>
            <person name="Naanuri E."/>
            <person name="Heinaru E."/>
            <person name="Joesaar M."/>
            <person name="Heinaru A."/>
        </authorList>
    </citation>
    <scope>NUCLEOTIDE SEQUENCE</scope>
    <source>
        <strain evidence="3">PC20</strain>
        <plasmid evidence="3">pG20</plasmid>
    </source>
</reference>
<organism evidence="3">
    <name type="scientific">Pseudomonas fluorescens</name>
    <dbReference type="NCBI Taxonomy" id="294"/>
    <lineage>
        <taxon>Bacteria</taxon>
        <taxon>Pseudomonadati</taxon>
        <taxon>Pseudomonadota</taxon>
        <taxon>Gammaproteobacteria</taxon>
        <taxon>Pseudomonadales</taxon>
        <taxon>Pseudomonadaceae</taxon>
        <taxon>Pseudomonas</taxon>
    </lineage>
</organism>
<dbReference type="EMBL" id="KX893538">
    <property type="protein sequence ID" value="ARJ57942.1"/>
    <property type="molecule type" value="Genomic_DNA"/>
</dbReference>
<keyword evidence="2" id="KW-1133">Transmembrane helix</keyword>
<keyword evidence="3" id="KW-0614">Plasmid</keyword>
<keyword evidence="2" id="KW-0812">Transmembrane</keyword>
<feature type="region of interest" description="Disordered" evidence="1">
    <location>
        <begin position="81"/>
        <end position="113"/>
    </location>
</feature>
<protein>
    <submittedName>
        <fullName evidence="3">Putative conjugal transfer protein TraP</fullName>
    </submittedName>
</protein>
<geneLocation type="plasmid" evidence="3">
    <name>pG20</name>
</geneLocation>
<accession>A0A1W6C0M3</accession>
<feature type="region of interest" description="Disordered" evidence="1">
    <location>
        <begin position="1"/>
        <end position="39"/>
    </location>
</feature>
<dbReference type="RefSeq" id="WP_172689332.1">
    <property type="nucleotide sequence ID" value="NZ_KX893538.1"/>
</dbReference>
<name>A0A1W6C0M3_PSEFL</name>